<proteinExistence type="predicted"/>
<feature type="region of interest" description="Disordered" evidence="3">
    <location>
        <begin position="204"/>
        <end position="223"/>
    </location>
</feature>
<dbReference type="Proteomes" id="UP000277928">
    <property type="component" value="Unassembled WGS sequence"/>
</dbReference>
<dbReference type="STRING" id="42156.A0A3P6T659"/>
<dbReference type="PANTHER" id="PTHR22906:SF47">
    <property type="entry name" value="APPLE DOMAIN-CONTAINING PROTEIN"/>
    <property type="match status" value="1"/>
</dbReference>
<evidence type="ECO:0000313" key="5">
    <source>
        <dbReference type="Proteomes" id="UP000277928"/>
    </source>
</evidence>
<feature type="region of interest" description="Disordered" evidence="3">
    <location>
        <begin position="324"/>
        <end position="355"/>
    </location>
</feature>
<dbReference type="InterPro" id="IPR036383">
    <property type="entry name" value="TSP1_rpt_sf"/>
</dbReference>
<feature type="compositionally biased region" description="Polar residues" evidence="3">
    <location>
        <begin position="338"/>
        <end position="355"/>
    </location>
</feature>
<dbReference type="InterPro" id="IPR000884">
    <property type="entry name" value="TSP1_rpt"/>
</dbReference>
<keyword evidence="1" id="KW-0677">Repeat</keyword>
<sequence length="1110" mass="123989">MRKKYASRNFTLSEAEDFFKELKCLPCWNVRNDALIILSINKGFCQLYATNSNSSDSNITLDNSLKPISAVLEILDKCPATNTSANSEDDRLAAIIKLKLKQKLESLSDPELLTSPLQVKATERFKYDGLTRTSTSSANLSDKKMIHRTDHFTDRNVQLKLWDNAGGRQTKNAEYEPVRPVSGGSLMSAVQDGSNPSSSLYNNKHPQHANHYSSNLPQISNTNNNYLPTKQDYYSPTTNQVPFLTPIKPAVVNYGQRGAIYNRCSGGNCYAPSLAYLQKSTYNWPCTAPCELNPCFTTCPQVATASPNLMFNKEWPGSYINEQQEANVTSKPEDVSQRPIQSMPTTTVEHSPESITISWSEWTPQSESTREELCSSGPCPEWEPWSAWSECSRKCGGGQRLRSRICPGGRKCDGPSMSVESCSTENCGQWSIWGDWGECSVTCGFGQQTKRRQCMGSDLCIGENFENKVCEAASCPSWSAWEPWGTCSVSCGSGHRHRTRICHGGNDCVGDAEEREACRTNSCPEWTDWSPWTQCTETCGTNGSKLRVRTCVRNNLISSLCDGAAQDQMICKGLPECPSWTSWSSWSVCSTTCGHGQESRQRSCLPTGTQCAGAEQEFRFCQKSVCPYWDEWSSWSTCSVTCGVGIRERRRNCIKADVTKTKEDSPVEDIARIKPEVESTKPEVIPVYKTVLPVDDQGDVKTSSNTSQNNNSVLASTMSTVTGNISTVRLIQDNSCSGNSVDRGQCYAGLCCKLTEWTTWSSCSVTCDGGIRERLRFCSPEIGGPQSYGFYESLNYPKMIRKRISEESTMQHRPNPAVVGHYTRLNYGLQRVIPPEFRRLTRRHQRAAYIHNFAPFKQNNFVQRGDSVCRCDGELREEESCAQTPCPQMSNAPECCWSHWTEWCSCTGACTQGNRMHTRYCMDGTSANGRTSNSNIERNPCIPLECPVGQELPQLSATAQNRTQTDFYNFSQYNCRQTTTTRRDVDVKCLWTSWNSDTYYIPNIRTRRRSCMAFPTAKVKRNCDGKIVEQVECFCPQMSVGTSPPLRGAEVTAYRGTSNTSSCSWSQWGRWSACSETCGAGKIVRKRSCPCRSCSYGEPVQVESCELKSC</sequence>
<dbReference type="EMBL" id="UYRX01000167">
    <property type="protein sequence ID" value="VDK76205.1"/>
    <property type="molecule type" value="Genomic_DNA"/>
</dbReference>
<organism evidence="4 5">
    <name type="scientific">Litomosoides sigmodontis</name>
    <name type="common">Filarial nematode worm</name>
    <dbReference type="NCBI Taxonomy" id="42156"/>
    <lineage>
        <taxon>Eukaryota</taxon>
        <taxon>Metazoa</taxon>
        <taxon>Ecdysozoa</taxon>
        <taxon>Nematoda</taxon>
        <taxon>Chromadorea</taxon>
        <taxon>Rhabditida</taxon>
        <taxon>Spirurina</taxon>
        <taxon>Spiruromorpha</taxon>
        <taxon>Filarioidea</taxon>
        <taxon>Onchocercidae</taxon>
        <taxon>Litomosoides</taxon>
    </lineage>
</organism>
<evidence type="ECO:0000313" key="4">
    <source>
        <dbReference type="EMBL" id="VDK76205.1"/>
    </source>
</evidence>
<dbReference type="AlphaFoldDB" id="A0A3P6T659"/>
<protein>
    <submittedName>
        <fullName evidence="4">Uncharacterized protein</fullName>
    </submittedName>
</protein>
<keyword evidence="5" id="KW-1185">Reference proteome</keyword>
<dbReference type="SUPFAM" id="SSF82895">
    <property type="entry name" value="TSP-1 type 1 repeat"/>
    <property type="match status" value="8"/>
</dbReference>
<gene>
    <name evidence="4" type="ORF">NLS_LOCUS3199</name>
</gene>
<dbReference type="PROSITE" id="PS50092">
    <property type="entry name" value="TSP1"/>
    <property type="match status" value="9"/>
</dbReference>
<name>A0A3P6T659_LITSI</name>
<dbReference type="SMART" id="SM00209">
    <property type="entry name" value="TSP1"/>
    <property type="match status" value="9"/>
</dbReference>
<dbReference type="Gene3D" id="2.20.100.10">
    <property type="entry name" value="Thrombospondin type-1 (TSP1) repeat"/>
    <property type="match status" value="8"/>
</dbReference>
<accession>A0A3P6T659</accession>
<keyword evidence="2" id="KW-1015">Disulfide bond</keyword>
<dbReference type="PANTHER" id="PTHR22906">
    <property type="entry name" value="PROPERDIN"/>
    <property type="match status" value="1"/>
</dbReference>
<evidence type="ECO:0000256" key="1">
    <source>
        <dbReference type="ARBA" id="ARBA00022737"/>
    </source>
</evidence>
<evidence type="ECO:0000256" key="3">
    <source>
        <dbReference type="SAM" id="MobiDB-lite"/>
    </source>
</evidence>
<reference evidence="4 5" key="1">
    <citation type="submission" date="2018-08" db="EMBL/GenBank/DDBJ databases">
        <authorList>
            <person name="Laetsch R D."/>
            <person name="Stevens L."/>
            <person name="Kumar S."/>
            <person name="Blaxter L. M."/>
        </authorList>
    </citation>
    <scope>NUCLEOTIDE SEQUENCE [LARGE SCALE GENOMIC DNA]</scope>
</reference>
<evidence type="ECO:0000256" key="2">
    <source>
        <dbReference type="ARBA" id="ARBA00023157"/>
    </source>
</evidence>
<feature type="region of interest" description="Disordered" evidence="3">
    <location>
        <begin position="163"/>
        <end position="198"/>
    </location>
</feature>
<dbReference type="InterPro" id="IPR052065">
    <property type="entry name" value="Compl_asym_regulator"/>
</dbReference>
<dbReference type="OMA" id="RTNAWIC"/>
<dbReference type="Pfam" id="PF00090">
    <property type="entry name" value="TSP_1"/>
    <property type="match status" value="9"/>
</dbReference>
<dbReference type="OrthoDB" id="6273859at2759"/>